<evidence type="ECO:0000256" key="3">
    <source>
        <dbReference type="ARBA" id="ARBA00008281"/>
    </source>
</evidence>
<evidence type="ECO:0000256" key="4">
    <source>
        <dbReference type="ARBA" id="ARBA00022475"/>
    </source>
</evidence>
<accession>A0A7V4LCC1</accession>
<dbReference type="Pfam" id="PF03748">
    <property type="entry name" value="FliL"/>
    <property type="match status" value="1"/>
</dbReference>
<evidence type="ECO:0000313" key="11">
    <source>
        <dbReference type="EMBL" id="HGS04935.1"/>
    </source>
</evidence>
<keyword evidence="7 10" id="KW-0283">Flagellar rotation</keyword>
<keyword evidence="6 10" id="KW-0812">Transmembrane</keyword>
<organism evidence="11">
    <name type="scientific">Desulfobacca acetoxidans</name>
    <dbReference type="NCBI Taxonomy" id="60893"/>
    <lineage>
        <taxon>Bacteria</taxon>
        <taxon>Pseudomonadati</taxon>
        <taxon>Thermodesulfobacteriota</taxon>
        <taxon>Desulfobaccia</taxon>
        <taxon>Desulfobaccales</taxon>
        <taxon>Desulfobaccaceae</taxon>
        <taxon>Desulfobacca</taxon>
    </lineage>
</organism>
<evidence type="ECO:0000256" key="6">
    <source>
        <dbReference type="ARBA" id="ARBA00022692"/>
    </source>
</evidence>
<keyword evidence="5 10" id="KW-0145">Chemotaxis</keyword>
<evidence type="ECO:0000256" key="5">
    <source>
        <dbReference type="ARBA" id="ARBA00022500"/>
    </source>
</evidence>
<dbReference type="GO" id="GO:0005886">
    <property type="term" value="C:plasma membrane"/>
    <property type="evidence" value="ECO:0007669"/>
    <property type="project" value="UniProtKB-SubCell"/>
</dbReference>
<dbReference type="GO" id="GO:0071978">
    <property type="term" value="P:bacterial-type flagellum-dependent swarming motility"/>
    <property type="evidence" value="ECO:0007669"/>
    <property type="project" value="TreeGrafter"/>
</dbReference>
<evidence type="ECO:0000256" key="7">
    <source>
        <dbReference type="ARBA" id="ARBA00022779"/>
    </source>
</evidence>
<proteinExistence type="inferred from homology"/>
<protein>
    <recommendedName>
        <fullName evidence="10">Flagellar protein FliL</fullName>
    </recommendedName>
</protein>
<keyword evidence="9 10" id="KW-0472">Membrane</keyword>
<sequence length="166" mass="18297">MGKGKDAEEPTGAAKPQKRGFLKILLLAIAGLILAGGGFTAYVWLSEDEPPPAKAKEPKTPAPPAKDLVTMPLEPFLVNLADKETRRYLKLKVELEVNGEKSVKELEKYMPRIRDSLILLLSNKSYLDLASPEGKQQLKKEILTRITALPGGHKVTDVFFTDFVAQ</sequence>
<dbReference type="GO" id="GO:0009425">
    <property type="term" value="C:bacterial-type flagellum basal body"/>
    <property type="evidence" value="ECO:0007669"/>
    <property type="project" value="InterPro"/>
</dbReference>
<gene>
    <name evidence="11" type="ORF">ENT08_04235</name>
</gene>
<keyword evidence="11" id="KW-0969">Cilium</keyword>
<dbReference type="GO" id="GO:0006935">
    <property type="term" value="P:chemotaxis"/>
    <property type="evidence" value="ECO:0007669"/>
    <property type="project" value="UniProtKB-KW"/>
</dbReference>
<keyword evidence="11" id="KW-0282">Flagellum</keyword>
<evidence type="ECO:0000256" key="10">
    <source>
        <dbReference type="RuleBase" id="RU364125"/>
    </source>
</evidence>
<evidence type="ECO:0000256" key="9">
    <source>
        <dbReference type="ARBA" id="ARBA00023136"/>
    </source>
</evidence>
<keyword evidence="4 10" id="KW-1003">Cell membrane</keyword>
<reference evidence="11" key="1">
    <citation type="journal article" date="2020" name="mSystems">
        <title>Genome- and Community-Level Interaction Insights into Carbon Utilization and Element Cycling Functions of Hydrothermarchaeota in Hydrothermal Sediment.</title>
        <authorList>
            <person name="Zhou Z."/>
            <person name="Liu Y."/>
            <person name="Xu W."/>
            <person name="Pan J."/>
            <person name="Luo Z.H."/>
            <person name="Li M."/>
        </authorList>
    </citation>
    <scope>NUCLEOTIDE SEQUENCE [LARGE SCALE GENOMIC DNA]</scope>
    <source>
        <strain evidence="11">SpSt-548</strain>
    </source>
</reference>
<evidence type="ECO:0000256" key="8">
    <source>
        <dbReference type="ARBA" id="ARBA00022989"/>
    </source>
</evidence>
<keyword evidence="11" id="KW-0966">Cell projection</keyword>
<keyword evidence="8 10" id="KW-1133">Transmembrane helix</keyword>
<name>A0A7V4LCC1_9BACT</name>
<dbReference type="AlphaFoldDB" id="A0A7V4LCC1"/>
<evidence type="ECO:0000256" key="2">
    <source>
        <dbReference type="ARBA" id="ARBA00004162"/>
    </source>
</evidence>
<comment type="similarity">
    <text evidence="3 10">Belongs to the FliL family.</text>
</comment>
<comment type="caution">
    <text evidence="11">The sequence shown here is derived from an EMBL/GenBank/DDBJ whole genome shotgun (WGS) entry which is preliminary data.</text>
</comment>
<comment type="subcellular location">
    <subcellularLocation>
        <location evidence="2">Cell membrane</location>
        <topology evidence="2">Single-pass membrane protein</topology>
    </subcellularLocation>
</comment>
<comment type="function">
    <text evidence="1 10">Controls the rotational direction of flagella during chemotaxis.</text>
</comment>
<dbReference type="EMBL" id="DSXI01000242">
    <property type="protein sequence ID" value="HGS04935.1"/>
    <property type="molecule type" value="Genomic_DNA"/>
</dbReference>
<dbReference type="PANTHER" id="PTHR35091">
    <property type="entry name" value="FLAGELLAR PROTEIN FLIL"/>
    <property type="match status" value="1"/>
</dbReference>
<evidence type="ECO:0000256" key="1">
    <source>
        <dbReference type="ARBA" id="ARBA00002254"/>
    </source>
</evidence>
<dbReference type="InterPro" id="IPR005503">
    <property type="entry name" value="FliL"/>
</dbReference>
<dbReference type="PANTHER" id="PTHR35091:SF2">
    <property type="entry name" value="FLAGELLAR PROTEIN FLIL"/>
    <property type="match status" value="1"/>
</dbReference>
<feature type="transmembrane region" description="Helical" evidence="10">
    <location>
        <begin position="21"/>
        <end position="45"/>
    </location>
</feature>